<dbReference type="CDD" id="cd02116">
    <property type="entry name" value="ACT"/>
    <property type="match status" value="1"/>
</dbReference>
<feature type="domain" description="Prephenate/arogenate dehydrogenase" evidence="9">
    <location>
        <begin position="5"/>
        <end position="286"/>
    </location>
</feature>
<reference evidence="11" key="1">
    <citation type="submission" date="2018-10" db="EMBL/GenBank/DDBJ databases">
        <title>Iterative Subtractive Binning of Freshwater Chronoseries Metagenomes Recovers Nearly Complete Genomes from over Four Hundred Novel Species.</title>
        <authorList>
            <person name="Rodriguez-R L.M."/>
            <person name="Tsementzi D."/>
            <person name="Luo C."/>
            <person name="Konstantinidis K.T."/>
        </authorList>
    </citation>
    <scope>NUCLEOTIDE SEQUENCE</scope>
    <source>
        <strain evidence="11">WB5_2A_028</strain>
    </source>
</reference>
<keyword evidence="5" id="KW-0560">Oxidoreductase</keyword>
<dbReference type="PROSITE" id="PS51671">
    <property type="entry name" value="ACT"/>
    <property type="match status" value="1"/>
</dbReference>
<proteinExistence type="predicted"/>
<dbReference type="InterPro" id="IPR050812">
    <property type="entry name" value="Preph/Arog_dehydrog"/>
</dbReference>
<keyword evidence="6" id="KW-0520">NAD</keyword>
<dbReference type="InterPro" id="IPR002912">
    <property type="entry name" value="ACT_dom"/>
</dbReference>
<feature type="domain" description="ACT" evidence="10">
    <location>
        <begin position="288"/>
        <end position="360"/>
    </location>
</feature>
<dbReference type="PROSITE" id="PS51176">
    <property type="entry name" value="PDH_ADH"/>
    <property type="match status" value="1"/>
</dbReference>
<evidence type="ECO:0000256" key="3">
    <source>
        <dbReference type="ARBA" id="ARBA00016891"/>
    </source>
</evidence>
<dbReference type="InterPro" id="IPR003099">
    <property type="entry name" value="Prephen_DH"/>
</dbReference>
<dbReference type="InterPro" id="IPR045865">
    <property type="entry name" value="ACT-like_dom_sf"/>
</dbReference>
<dbReference type="Pfam" id="PF02153">
    <property type="entry name" value="PDH_N"/>
    <property type="match status" value="1"/>
</dbReference>
<dbReference type="EMBL" id="RFXN01000007">
    <property type="protein sequence ID" value="NBR93486.1"/>
    <property type="molecule type" value="Genomic_DNA"/>
</dbReference>
<dbReference type="InterPro" id="IPR036291">
    <property type="entry name" value="NAD(P)-bd_dom_sf"/>
</dbReference>
<dbReference type="Pfam" id="PF20463">
    <property type="entry name" value="PDH_C"/>
    <property type="match status" value="1"/>
</dbReference>
<dbReference type="SUPFAM" id="SSF55021">
    <property type="entry name" value="ACT-like"/>
    <property type="match status" value="1"/>
</dbReference>
<evidence type="ECO:0000256" key="4">
    <source>
        <dbReference type="ARBA" id="ARBA00022498"/>
    </source>
</evidence>
<protein>
    <recommendedName>
        <fullName evidence="3">Prephenate dehydrogenase</fullName>
        <ecNumber evidence="2">1.3.1.12</ecNumber>
    </recommendedName>
</protein>
<keyword evidence="7" id="KW-0057">Aromatic amino acid biosynthesis</keyword>
<comment type="catalytic activity">
    <reaction evidence="8">
        <text>prephenate + NAD(+) = 3-(4-hydroxyphenyl)pyruvate + CO2 + NADH</text>
        <dbReference type="Rhea" id="RHEA:13869"/>
        <dbReference type="ChEBI" id="CHEBI:16526"/>
        <dbReference type="ChEBI" id="CHEBI:29934"/>
        <dbReference type="ChEBI" id="CHEBI:36242"/>
        <dbReference type="ChEBI" id="CHEBI:57540"/>
        <dbReference type="ChEBI" id="CHEBI:57945"/>
        <dbReference type="EC" id="1.3.1.12"/>
    </reaction>
</comment>
<dbReference type="InterPro" id="IPR046825">
    <property type="entry name" value="PDH_C"/>
</dbReference>
<sequence>MSTFSSVEVVGGGLIGTSIALKLSQNGANVRVKDTDPSHERVANSLLGSSLLHPEAPVDAVVAATPVGALPIVITEALELHAKATVIDIGSLKSKVVNEVYTLTQDLPNQSELLSRFIPTHPLAGREIAGPDGARSDLFEGRVWALAPHKGADSHRIALAEAFITEMGSVVHRIGPEEHDRQVAMTSHLPQLLASLLGSELKTPLELAGQGLRDMTRLAHSDAQMWASIIEGNRTELVTLLDGIIKSINWLKDKNFNQESVLSLIKRGAEGASQVPGKHGGVPRNYGALGVVISDRAGQLAALFNHCAEGKINIEDLRIEHSPGQETGLVTLYVQPGDLSTLNNHLSILGWHSTILSKGF</sequence>
<evidence type="ECO:0000256" key="1">
    <source>
        <dbReference type="ARBA" id="ARBA00005067"/>
    </source>
</evidence>
<dbReference type="EC" id="1.3.1.12" evidence="2"/>
<dbReference type="AlphaFoldDB" id="A0A965GCB1"/>
<evidence type="ECO:0000256" key="7">
    <source>
        <dbReference type="ARBA" id="ARBA00023141"/>
    </source>
</evidence>
<comment type="caution">
    <text evidence="11">The sequence shown here is derived from an EMBL/GenBank/DDBJ whole genome shotgun (WGS) entry which is preliminary data.</text>
</comment>
<dbReference type="SUPFAM" id="SSF51735">
    <property type="entry name" value="NAD(P)-binding Rossmann-fold domains"/>
    <property type="match status" value="1"/>
</dbReference>
<gene>
    <name evidence="11" type="ORF">EBT44_01275</name>
</gene>
<dbReference type="Gene3D" id="3.40.50.720">
    <property type="entry name" value="NAD(P)-binding Rossmann-like Domain"/>
    <property type="match status" value="1"/>
</dbReference>
<dbReference type="SUPFAM" id="SSF48179">
    <property type="entry name" value="6-phosphogluconate dehydrogenase C-terminal domain-like"/>
    <property type="match status" value="1"/>
</dbReference>
<keyword evidence="7" id="KW-0028">Amino-acid biosynthesis</keyword>
<evidence type="ECO:0000256" key="5">
    <source>
        <dbReference type="ARBA" id="ARBA00023002"/>
    </source>
</evidence>
<evidence type="ECO:0000313" key="11">
    <source>
        <dbReference type="EMBL" id="NBR93486.1"/>
    </source>
</evidence>
<dbReference type="InterPro" id="IPR008927">
    <property type="entry name" value="6-PGluconate_DH-like_C_sf"/>
</dbReference>
<dbReference type="Gene3D" id="1.10.3660.10">
    <property type="entry name" value="6-phosphogluconate dehydrogenase C-terminal like domain"/>
    <property type="match status" value="1"/>
</dbReference>
<dbReference type="PANTHER" id="PTHR21363">
    <property type="entry name" value="PREPHENATE DEHYDROGENASE"/>
    <property type="match status" value="1"/>
</dbReference>
<name>A0A965GCB1_9PROT</name>
<dbReference type="GO" id="GO:0070403">
    <property type="term" value="F:NAD+ binding"/>
    <property type="evidence" value="ECO:0007669"/>
    <property type="project" value="InterPro"/>
</dbReference>
<evidence type="ECO:0000256" key="2">
    <source>
        <dbReference type="ARBA" id="ARBA00012068"/>
    </source>
</evidence>
<evidence type="ECO:0000256" key="8">
    <source>
        <dbReference type="ARBA" id="ARBA00049260"/>
    </source>
</evidence>
<dbReference type="Proteomes" id="UP000740727">
    <property type="component" value="Unassembled WGS sequence"/>
</dbReference>
<organism evidence="11 12">
    <name type="scientific">Candidatus Fonsibacter lacus</name>
    <dbReference type="NCBI Taxonomy" id="2576439"/>
    <lineage>
        <taxon>Bacteria</taxon>
        <taxon>Pseudomonadati</taxon>
        <taxon>Pseudomonadota</taxon>
        <taxon>Alphaproteobacteria</taxon>
        <taxon>Candidatus Pelagibacterales</taxon>
        <taxon>Candidatus Pelagibacterales incertae sedis</taxon>
        <taxon>Candidatus Fonsibacter</taxon>
    </lineage>
</organism>
<dbReference type="InterPro" id="IPR046826">
    <property type="entry name" value="PDH_N"/>
</dbReference>
<dbReference type="GO" id="GO:0004665">
    <property type="term" value="F:prephenate dehydrogenase (NADP+) activity"/>
    <property type="evidence" value="ECO:0007669"/>
    <property type="project" value="InterPro"/>
</dbReference>
<evidence type="ECO:0000259" key="10">
    <source>
        <dbReference type="PROSITE" id="PS51671"/>
    </source>
</evidence>
<accession>A0A965GCB1</accession>
<dbReference type="GO" id="GO:0006571">
    <property type="term" value="P:tyrosine biosynthetic process"/>
    <property type="evidence" value="ECO:0007669"/>
    <property type="project" value="UniProtKB-KW"/>
</dbReference>
<evidence type="ECO:0000256" key="6">
    <source>
        <dbReference type="ARBA" id="ARBA00023027"/>
    </source>
</evidence>
<evidence type="ECO:0000259" key="9">
    <source>
        <dbReference type="PROSITE" id="PS51176"/>
    </source>
</evidence>
<keyword evidence="4" id="KW-0827">Tyrosine biosynthesis</keyword>
<dbReference type="PANTHER" id="PTHR21363:SF0">
    <property type="entry name" value="PREPHENATE DEHYDROGENASE [NADP(+)]"/>
    <property type="match status" value="1"/>
</dbReference>
<comment type="pathway">
    <text evidence="1">Amino-acid biosynthesis; L-tyrosine biosynthesis; (4-hydroxyphenyl)pyruvate from prephenate (NAD(+) route): step 1/1.</text>
</comment>
<dbReference type="GO" id="GO:0008977">
    <property type="term" value="F:prephenate dehydrogenase (NAD+) activity"/>
    <property type="evidence" value="ECO:0007669"/>
    <property type="project" value="UniProtKB-EC"/>
</dbReference>
<evidence type="ECO:0000313" key="12">
    <source>
        <dbReference type="Proteomes" id="UP000740727"/>
    </source>
</evidence>